<evidence type="ECO:0000313" key="2">
    <source>
        <dbReference type="Proteomes" id="UP001227268"/>
    </source>
</evidence>
<accession>A0ACC2UWP7</accession>
<reference evidence="1" key="1">
    <citation type="submission" date="2023-04" db="EMBL/GenBank/DDBJ databases">
        <title>Draft Genome sequencing of Naganishia species isolated from polar environments using Oxford Nanopore Technology.</title>
        <authorList>
            <person name="Leo P."/>
            <person name="Venkateswaran K."/>
        </authorList>
    </citation>
    <scope>NUCLEOTIDE SEQUENCE</scope>
    <source>
        <strain evidence="1">MNA-CCFEE 5423</strain>
    </source>
</reference>
<dbReference type="Proteomes" id="UP001227268">
    <property type="component" value="Unassembled WGS sequence"/>
</dbReference>
<evidence type="ECO:0000313" key="1">
    <source>
        <dbReference type="EMBL" id="KAJ9091494.1"/>
    </source>
</evidence>
<protein>
    <submittedName>
        <fullName evidence="1">Uncharacterized protein</fullName>
    </submittedName>
</protein>
<organism evidence="1 2">
    <name type="scientific">Naganishia friedmannii</name>
    <dbReference type="NCBI Taxonomy" id="89922"/>
    <lineage>
        <taxon>Eukaryota</taxon>
        <taxon>Fungi</taxon>
        <taxon>Dikarya</taxon>
        <taxon>Basidiomycota</taxon>
        <taxon>Agaricomycotina</taxon>
        <taxon>Tremellomycetes</taxon>
        <taxon>Filobasidiales</taxon>
        <taxon>Filobasidiaceae</taxon>
        <taxon>Naganishia</taxon>
    </lineage>
</organism>
<gene>
    <name evidence="1" type="ORF">QFC21_007194</name>
</gene>
<name>A0ACC2UWP7_9TREE</name>
<keyword evidence="2" id="KW-1185">Reference proteome</keyword>
<dbReference type="EMBL" id="JASBWT010000051">
    <property type="protein sequence ID" value="KAJ9091494.1"/>
    <property type="molecule type" value="Genomic_DNA"/>
</dbReference>
<proteinExistence type="predicted"/>
<sequence>MVLRGNVRNLARYGQTARTATSSKRTAHAAAAVLPERTLDSVSLDNDSAGPSNYYVPRAEKPSRRFNNTGAVSSGNIGGQDVLLDDHLICQTLLRLVNLPAKNRQTRREVGTSTHSDMVWKAFRELSSEIRSTLPLQTLKRVLRMVVPPPSAIRKQWQSKIERCDGSEQSLAAVTTYPYENRLQAVISAMRRSEKLSMENEDEKLGLEQELIPRLNQNLFSLNDYVFVLRQFALTGYITGSEQVVKEIDRLGMPINRKLHESRLATLSNWVSANLDIRRRFWAYQNVSRADERRFGGLSAVLARTKLPGFESLGRMPAFFPPEIARLLGDMLHSLRNKDALEYRNATLDLLLRVAKEIERPEALNAILKAGYGIDLQFPDIPESGIDVENRVTAKKGGGKRAKRGSRAEEDWVDQVTRRTSEMNQATASGTTATATIPSAASTLDNGHQSTSNPTEISVHAMNTLVDGLGTSGDVWKMLQVFEVLGNPLLTNNKAVHSPSDSATADFALTQGGSAHAKLVRRTGKVTSTSPQHDEDADPPMTLSEALQKEESSGARLSFFGLSSGSDTQTGLPNFFNQSEYSNDAADSHAGVRRAEEFQSRQPTPKAIQTDARDSSRTAHYQIMSDRAIRQVLRDLEPNGRHSYHSNTTTYQALIRHSARHAAWKMKEDTVVARAMYSLGGHFVKDAVHEMIARHNVLIGQWVHVREWVVAQRALATQQAKAMERDNGTTEGSERPSATASLSQAADKWLVAQLAAIESRKNWLRSKIHHPAIMVTAEIVTPLFQALRAGKRLDAERGRMVRMLIQDVQRCLEYLKEEWEVLTGRVWTQEKRPFGGTQSVPTPSSTGHTTLSPPGLGGESTLRDDPLLNTMDFDPIHVATDHRDYHRTFQISKHLSVLRRDLTGLERLLEEEAKRLEVVGTHGEASPSGDLVE</sequence>
<comment type="caution">
    <text evidence="1">The sequence shown here is derived from an EMBL/GenBank/DDBJ whole genome shotgun (WGS) entry which is preliminary data.</text>
</comment>